<evidence type="ECO:0000313" key="4">
    <source>
        <dbReference type="Proteomes" id="UP001208017"/>
    </source>
</evidence>
<reference evidence="3 4" key="1">
    <citation type="submission" date="2022-11" db="EMBL/GenBank/DDBJ databases">
        <title>Study of microbial diversity in lake waters.</title>
        <authorList>
            <person name="Zhang J."/>
        </authorList>
    </citation>
    <scope>NUCLEOTIDE SEQUENCE [LARGE SCALE GENOMIC DNA]</scope>
    <source>
        <strain evidence="3 4">DT12</strain>
    </source>
</reference>
<dbReference type="InterPro" id="IPR050361">
    <property type="entry name" value="MPP/UQCRC_Complex"/>
</dbReference>
<dbReference type="Gene3D" id="3.30.830.10">
    <property type="entry name" value="Metalloenzyme, LuxS/M16 peptidase-like"/>
    <property type="match status" value="2"/>
</dbReference>
<evidence type="ECO:0000313" key="3">
    <source>
        <dbReference type="EMBL" id="MCX7569886.1"/>
    </source>
</evidence>
<name>A0ABT3X2P3_9BACL</name>
<gene>
    <name evidence="3" type="ORF">OS242_07905</name>
</gene>
<dbReference type="Pfam" id="PF05193">
    <property type="entry name" value="Peptidase_M16_C"/>
    <property type="match status" value="1"/>
</dbReference>
<dbReference type="PANTHER" id="PTHR11851">
    <property type="entry name" value="METALLOPROTEASE"/>
    <property type="match status" value="1"/>
</dbReference>
<dbReference type="PANTHER" id="PTHR11851:SF134">
    <property type="entry name" value="ZINC-DEPENDENT PROTEASE"/>
    <property type="match status" value="1"/>
</dbReference>
<comment type="caution">
    <text evidence="3">The sequence shown here is derived from an EMBL/GenBank/DDBJ whole genome shotgun (WGS) entry which is preliminary data.</text>
</comment>
<dbReference type="InterPro" id="IPR007863">
    <property type="entry name" value="Peptidase_M16_C"/>
</dbReference>
<feature type="domain" description="Peptidase M16 N-terminal" evidence="1">
    <location>
        <begin position="63"/>
        <end position="176"/>
    </location>
</feature>
<protein>
    <submittedName>
        <fullName evidence="3">Pitrilysin family protein</fullName>
    </submittedName>
</protein>
<feature type="domain" description="Peptidase M16 C-terminal" evidence="2">
    <location>
        <begin position="182"/>
        <end position="365"/>
    </location>
</feature>
<dbReference type="SUPFAM" id="SSF63411">
    <property type="entry name" value="LuxS/MPP-like metallohydrolase"/>
    <property type="match status" value="2"/>
</dbReference>
<dbReference type="InterPro" id="IPR011249">
    <property type="entry name" value="Metalloenz_LuxS/M16"/>
</dbReference>
<proteinExistence type="predicted"/>
<evidence type="ECO:0000259" key="2">
    <source>
        <dbReference type="Pfam" id="PF05193"/>
    </source>
</evidence>
<dbReference type="Proteomes" id="UP001208017">
    <property type="component" value="Unassembled WGS sequence"/>
</dbReference>
<keyword evidence="4" id="KW-1185">Reference proteome</keyword>
<dbReference type="InterPro" id="IPR011765">
    <property type="entry name" value="Pept_M16_N"/>
</dbReference>
<accession>A0ABT3X2P3</accession>
<sequence length="431" mass="48799">MHEIRNEQLQLAAYHEQIENGLDVYVIPKPGFAQTFALFTTKYGSIDREFVVPGETERTVVPDGIAHFLEHKMFEQESGEDVFNLFAKYGASPNAFTSFDMTAYLFSSTIAVKENLDILLNYVQDPYFTDENVEKEKGIIGQEIRMYDDNPGWVVYFNLLRGFYKQHPINIDIAGTVESISKITKETLYKCYNTFYHPSNMNLVIVGDVDPAAIHAAVRDNQAQKDFTRQPDIQRLLPEEGEEVAEPRVQVEMVVSIPKINFGYKDIKSSKLKGNDLLVNEYATAIGLEALFGKSSTLFNRLYESGLVDKQFGWSYDVTPFYAHSVFGGNSPEPEKLLEAITAAFAEAADTGISAEDFERAKRKLIGQSLSDLDSPRAICRQFSAYNLRGIDYFETVPVLESLTLDQVNQRLREHLRPECFSASLVLPKKH</sequence>
<dbReference type="NCBIfam" id="NF047421">
    <property type="entry name" value="YfmH_fam"/>
    <property type="match status" value="1"/>
</dbReference>
<dbReference type="Pfam" id="PF00675">
    <property type="entry name" value="Peptidase_M16"/>
    <property type="match status" value="1"/>
</dbReference>
<dbReference type="RefSeq" id="WP_267151136.1">
    <property type="nucleotide sequence ID" value="NZ_JAPMLT010000003.1"/>
</dbReference>
<dbReference type="EMBL" id="JAPMLT010000003">
    <property type="protein sequence ID" value="MCX7569886.1"/>
    <property type="molecule type" value="Genomic_DNA"/>
</dbReference>
<evidence type="ECO:0000259" key="1">
    <source>
        <dbReference type="Pfam" id="PF00675"/>
    </source>
</evidence>
<organism evidence="3 4">
    <name type="scientific">Tumebacillus lacus</name>
    <dbReference type="NCBI Taxonomy" id="2995335"/>
    <lineage>
        <taxon>Bacteria</taxon>
        <taxon>Bacillati</taxon>
        <taxon>Bacillota</taxon>
        <taxon>Bacilli</taxon>
        <taxon>Bacillales</taxon>
        <taxon>Alicyclobacillaceae</taxon>
        <taxon>Tumebacillus</taxon>
    </lineage>
</organism>